<keyword evidence="1" id="KW-1133">Transmembrane helix</keyword>
<proteinExistence type="predicted"/>
<evidence type="ECO:0000313" key="4">
    <source>
        <dbReference type="Proteomes" id="UP000292262"/>
    </source>
</evidence>
<dbReference type="GO" id="GO:0055085">
    <property type="term" value="P:transmembrane transport"/>
    <property type="evidence" value="ECO:0007669"/>
    <property type="project" value="InterPro"/>
</dbReference>
<keyword evidence="4" id="KW-1185">Reference proteome</keyword>
<organism evidence="3 4">
    <name type="scientific">Aquimarina brevivitae</name>
    <dbReference type="NCBI Taxonomy" id="323412"/>
    <lineage>
        <taxon>Bacteria</taxon>
        <taxon>Pseudomonadati</taxon>
        <taxon>Bacteroidota</taxon>
        <taxon>Flavobacteriia</taxon>
        <taxon>Flavobacteriales</taxon>
        <taxon>Flavobacteriaceae</taxon>
        <taxon>Aquimarina</taxon>
    </lineage>
</organism>
<name>A0A4Q7PG63_9FLAO</name>
<dbReference type="EMBL" id="SGXE01000001">
    <property type="protein sequence ID" value="RZS98858.1"/>
    <property type="molecule type" value="Genomic_DNA"/>
</dbReference>
<sequence length="247" mass="28045">MSNKHDANVRKSTVVNFQIGLIASLLFTYVMFEVYTSAPVTVSPPEPEPVEEEYSWNEVFMVEKEPKKQAVVEKPKRPKEQPQEFKQIDDDKEIASFEKEFENKTTKAPANSGVKTSDIEDLKEEEEIGPIPFIGVESVPIFPGCEGLSTNEEKASCFSQKIKRLVSKKFDTSLAGDLGLSGLQRIYVQFEVYKDGTIRNIKARSTHPLLEKEAIRVVQKFPAMTPGKQRDRNVTVKYQLPIIFQIQ</sequence>
<evidence type="ECO:0000259" key="2">
    <source>
        <dbReference type="Pfam" id="PF03544"/>
    </source>
</evidence>
<gene>
    <name evidence="3" type="ORF">EV197_0058</name>
</gene>
<dbReference type="RefSeq" id="WP_165388966.1">
    <property type="nucleotide sequence ID" value="NZ_SGXE01000001.1"/>
</dbReference>
<dbReference type="SUPFAM" id="SSF74653">
    <property type="entry name" value="TolA/TonB C-terminal domain"/>
    <property type="match status" value="1"/>
</dbReference>
<dbReference type="Gene3D" id="3.30.1150.10">
    <property type="match status" value="1"/>
</dbReference>
<reference evidence="3 4" key="1">
    <citation type="submission" date="2019-02" db="EMBL/GenBank/DDBJ databases">
        <title>Genomic Encyclopedia of Type Strains, Phase IV (KMG-IV): sequencing the most valuable type-strain genomes for metagenomic binning, comparative biology and taxonomic classification.</title>
        <authorList>
            <person name="Goeker M."/>
        </authorList>
    </citation>
    <scope>NUCLEOTIDE SEQUENCE [LARGE SCALE GENOMIC DNA]</scope>
    <source>
        <strain evidence="3 4">DSM 17196</strain>
    </source>
</reference>
<feature type="transmembrane region" description="Helical" evidence="1">
    <location>
        <begin position="12"/>
        <end position="32"/>
    </location>
</feature>
<protein>
    <submittedName>
        <fullName evidence="3">Protein TonB</fullName>
    </submittedName>
</protein>
<feature type="domain" description="TonB C-terminal" evidence="2">
    <location>
        <begin position="186"/>
        <end position="245"/>
    </location>
</feature>
<evidence type="ECO:0000256" key="1">
    <source>
        <dbReference type="SAM" id="Phobius"/>
    </source>
</evidence>
<dbReference type="Pfam" id="PF03544">
    <property type="entry name" value="TonB_C"/>
    <property type="match status" value="1"/>
</dbReference>
<dbReference type="Proteomes" id="UP000292262">
    <property type="component" value="Unassembled WGS sequence"/>
</dbReference>
<dbReference type="AlphaFoldDB" id="A0A4Q7PG63"/>
<keyword evidence="1" id="KW-0472">Membrane</keyword>
<accession>A0A4Q7PG63</accession>
<keyword evidence="1" id="KW-0812">Transmembrane</keyword>
<dbReference type="InterPro" id="IPR037682">
    <property type="entry name" value="TonB_C"/>
</dbReference>
<comment type="caution">
    <text evidence="3">The sequence shown here is derived from an EMBL/GenBank/DDBJ whole genome shotgun (WGS) entry which is preliminary data.</text>
</comment>
<evidence type="ECO:0000313" key="3">
    <source>
        <dbReference type="EMBL" id="RZS98858.1"/>
    </source>
</evidence>